<gene>
    <name evidence="2" type="ORF">H5410_055369</name>
</gene>
<dbReference type="AlphaFoldDB" id="A0A9J5WHD9"/>
<organism evidence="2 3">
    <name type="scientific">Solanum commersonii</name>
    <name type="common">Commerson's wild potato</name>
    <name type="synonym">Commerson's nightshade</name>
    <dbReference type="NCBI Taxonomy" id="4109"/>
    <lineage>
        <taxon>Eukaryota</taxon>
        <taxon>Viridiplantae</taxon>
        <taxon>Streptophyta</taxon>
        <taxon>Embryophyta</taxon>
        <taxon>Tracheophyta</taxon>
        <taxon>Spermatophyta</taxon>
        <taxon>Magnoliopsida</taxon>
        <taxon>eudicotyledons</taxon>
        <taxon>Gunneridae</taxon>
        <taxon>Pentapetalae</taxon>
        <taxon>asterids</taxon>
        <taxon>lamiids</taxon>
        <taxon>Solanales</taxon>
        <taxon>Solanaceae</taxon>
        <taxon>Solanoideae</taxon>
        <taxon>Solaneae</taxon>
        <taxon>Solanum</taxon>
    </lineage>
</organism>
<protein>
    <submittedName>
        <fullName evidence="2">Uncharacterized protein</fullName>
    </submittedName>
</protein>
<dbReference type="Proteomes" id="UP000824120">
    <property type="component" value="Chromosome 11"/>
</dbReference>
<dbReference type="EMBL" id="JACXVP010000011">
    <property type="protein sequence ID" value="KAG5575235.1"/>
    <property type="molecule type" value="Genomic_DNA"/>
</dbReference>
<keyword evidence="1" id="KW-0732">Signal</keyword>
<feature type="chain" id="PRO_5039929243" evidence="1">
    <location>
        <begin position="23"/>
        <end position="188"/>
    </location>
</feature>
<proteinExistence type="predicted"/>
<dbReference type="PANTHER" id="PTHR31973">
    <property type="entry name" value="POLYPROTEIN, PUTATIVE-RELATED"/>
    <property type="match status" value="1"/>
</dbReference>
<dbReference type="OrthoDB" id="1297077at2759"/>
<name>A0A9J5WHD9_SOLCO</name>
<evidence type="ECO:0000256" key="1">
    <source>
        <dbReference type="SAM" id="SignalP"/>
    </source>
</evidence>
<dbReference type="PANTHER" id="PTHR31973:SF189">
    <property type="entry name" value="TRANSPOSASE, MUDR, PLANT, MULE TRANSPOSASE DOMAIN PROTEIN-RELATED"/>
    <property type="match status" value="1"/>
</dbReference>
<keyword evidence="3" id="KW-1185">Reference proteome</keyword>
<sequence length="188" mass="21970">MNNLRWSISLLWMILKKFPSEAYLVKCDYGTDVETESDDDQSSDKYNFNELELIKMLKSKKVKILKINHNCEDAFKNPRAFISTLAQYFKSKLQNNPQYKLKDIRKDLKDQFNLNASTSKLKRAKKMDLQKLQGCFLDNFNRIEAYANELRLSNSGSDIVINLSKDALEQGKRKFLKMYICFNALKLG</sequence>
<evidence type="ECO:0000313" key="3">
    <source>
        <dbReference type="Proteomes" id="UP000824120"/>
    </source>
</evidence>
<feature type="signal peptide" evidence="1">
    <location>
        <begin position="1"/>
        <end position="22"/>
    </location>
</feature>
<comment type="caution">
    <text evidence="2">The sequence shown here is derived from an EMBL/GenBank/DDBJ whole genome shotgun (WGS) entry which is preliminary data.</text>
</comment>
<evidence type="ECO:0000313" key="2">
    <source>
        <dbReference type="EMBL" id="KAG5575235.1"/>
    </source>
</evidence>
<accession>A0A9J5WHD9</accession>
<reference evidence="2 3" key="1">
    <citation type="submission" date="2020-09" db="EMBL/GenBank/DDBJ databases">
        <title>De no assembly of potato wild relative species, Solanum commersonii.</title>
        <authorList>
            <person name="Cho K."/>
        </authorList>
    </citation>
    <scope>NUCLEOTIDE SEQUENCE [LARGE SCALE GENOMIC DNA]</scope>
    <source>
        <strain evidence="2">LZ3.2</strain>
        <tissue evidence="2">Leaf</tissue>
    </source>
</reference>